<dbReference type="PROSITE" id="PS00395">
    <property type="entry name" value="ALANINE_RACEMASE"/>
    <property type="match status" value="1"/>
</dbReference>
<comment type="similarity">
    <text evidence="3">Belongs to the acyltransferase 3 family.</text>
</comment>
<proteinExistence type="inferred from homology"/>
<dbReference type="GO" id="GO:0030170">
    <property type="term" value="F:pyridoxal phosphate binding"/>
    <property type="evidence" value="ECO:0007669"/>
    <property type="project" value="UniProtKB-UniRule"/>
</dbReference>
<dbReference type="InterPro" id="IPR002656">
    <property type="entry name" value="Acyl_transf_3_dom"/>
</dbReference>
<dbReference type="InterPro" id="IPR011079">
    <property type="entry name" value="Ala_racemase_C"/>
</dbReference>
<dbReference type="FunFam" id="3.20.20.10:FF:000002">
    <property type="entry name" value="Alanine racemase"/>
    <property type="match status" value="1"/>
</dbReference>
<feature type="transmembrane region" description="Helical" evidence="9">
    <location>
        <begin position="119"/>
        <end position="136"/>
    </location>
</feature>
<dbReference type="PRINTS" id="PR00992">
    <property type="entry name" value="ALARACEMASE"/>
</dbReference>
<dbReference type="Pfam" id="PF01168">
    <property type="entry name" value="Ala_racemase_N"/>
    <property type="match status" value="1"/>
</dbReference>
<dbReference type="Pfam" id="PF00842">
    <property type="entry name" value="Ala_racemase_C"/>
    <property type="match status" value="1"/>
</dbReference>
<comment type="function">
    <text evidence="6">Catalyzes the interconversion of L-alanine and D-alanine. May also act on other amino acids.</text>
</comment>
<dbReference type="Gene3D" id="2.40.37.10">
    <property type="entry name" value="Lyase, Ornithine Decarboxylase, Chain A, domain 1"/>
    <property type="match status" value="1"/>
</dbReference>
<dbReference type="AlphaFoldDB" id="A0A841PXY4"/>
<feature type="domain" description="Alanine racemase C-terminal" evidence="10">
    <location>
        <begin position="581"/>
        <end position="710"/>
    </location>
</feature>
<dbReference type="InterPro" id="IPR001608">
    <property type="entry name" value="Ala_racemase_N"/>
</dbReference>
<name>A0A841PXY4_9BACI</name>
<gene>
    <name evidence="11" type="ORF">HNQ94_000092</name>
</gene>
<organism evidence="11 12">
    <name type="scientific">Salirhabdus euzebyi</name>
    <dbReference type="NCBI Taxonomy" id="394506"/>
    <lineage>
        <taxon>Bacteria</taxon>
        <taxon>Bacillati</taxon>
        <taxon>Bacillota</taxon>
        <taxon>Bacilli</taxon>
        <taxon>Bacillales</taxon>
        <taxon>Bacillaceae</taxon>
        <taxon>Salirhabdus</taxon>
    </lineage>
</organism>
<feature type="transmembrane region" description="Helical" evidence="9">
    <location>
        <begin position="187"/>
        <end position="205"/>
    </location>
</feature>
<dbReference type="Pfam" id="PF01757">
    <property type="entry name" value="Acyl_transf_3"/>
    <property type="match status" value="1"/>
</dbReference>
<dbReference type="InterPro" id="IPR029066">
    <property type="entry name" value="PLP-binding_barrel"/>
</dbReference>
<dbReference type="RefSeq" id="WP_174496295.1">
    <property type="nucleotide sequence ID" value="NZ_CADDWK010000007.1"/>
</dbReference>
<dbReference type="GO" id="GO:0008784">
    <property type="term" value="F:alanine racemase activity"/>
    <property type="evidence" value="ECO:0007669"/>
    <property type="project" value="UniProtKB-UniRule"/>
</dbReference>
<feature type="transmembrane region" description="Helical" evidence="9">
    <location>
        <begin position="217"/>
        <end position="240"/>
    </location>
</feature>
<evidence type="ECO:0000256" key="4">
    <source>
        <dbReference type="ARBA" id="ARBA00022898"/>
    </source>
</evidence>
<evidence type="ECO:0000313" key="11">
    <source>
        <dbReference type="EMBL" id="MBB6451671.1"/>
    </source>
</evidence>
<dbReference type="SUPFAM" id="SSF50621">
    <property type="entry name" value="Alanine racemase C-terminal domain-like"/>
    <property type="match status" value="1"/>
</dbReference>
<evidence type="ECO:0000256" key="1">
    <source>
        <dbReference type="ARBA" id="ARBA00001933"/>
    </source>
</evidence>
<feature type="binding site" evidence="6 8">
    <location>
        <position position="651"/>
    </location>
    <ligand>
        <name>substrate</name>
    </ligand>
</feature>
<feature type="transmembrane region" description="Helical" evidence="9">
    <location>
        <begin position="75"/>
        <end position="99"/>
    </location>
</feature>
<keyword evidence="4 6" id="KW-0663">Pyridoxal phosphate</keyword>
<keyword evidence="5 6" id="KW-0413">Isomerase</keyword>
<dbReference type="EMBL" id="JACHGH010000001">
    <property type="protein sequence ID" value="MBB6451671.1"/>
    <property type="molecule type" value="Genomic_DNA"/>
</dbReference>
<comment type="similarity">
    <text evidence="6">Belongs to the alanine racemase family.</text>
</comment>
<feature type="transmembrane region" description="Helical" evidence="9">
    <location>
        <begin position="246"/>
        <end position="265"/>
    </location>
</feature>
<dbReference type="Gene3D" id="3.20.20.10">
    <property type="entry name" value="Alanine racemase"/>
    <property type="match status" value="1"/>
</dbReference>
<dbReference type="SUPFAM" id="SSF51419">
    <property type="entry name" value="PLP-binding barrel"/>
    <property type="match status" value="1"/>
</dbReference>
<feature type="transmembrane region" description="Helical" evidence="9">
    <location>
        <begin position="309"/>
        <end position="329"/>
    </location>
</feature>
<feature type="transmembrane region" description="Helical" evidence="9">
    <location>
        <begin position="12"/>
        <end position="31"/>
    </location>
</feature>
<keyword evidence="9" id="KW-0812">Transmembrane</keyword>
<evidence type="ECO:0000256" key="8">
    <source>
        <dbReference type="PIRSR" id="PIRSR600821-52"/>
    </source>
</evidence>
<keyword evidence="9" id="KW-1133">Transmembrane helix</keyword>
<comment type="catalytic activity">
    <reaction evidence="6">
        <text>L-alanine = D-alanine</text>
        <dbReference type="Rhea" id="RHEA:20249"/>
        <dbReference type="ChEBI" id="CHEBI:57416"/>
        <dbReference type="ChEBI" id="CHEBI:57972"/>
        <dbReference type="EC" id="5.1.1.1"/>
    </reaction>
</comment>
<dbReference type="EC" id="5.1.1.1" evidence="6"/>
<dbReference type="InterPro" id="IPR000821">
    <property type="entry name" value="Ala_racemase"/>
</dbReference>
<dbReference type="Proteomes" id="UP000581688">
    <property type="component" value="Unassembled WGS sequence"/>
</dbReference>
<evidence type="ECO:0000256" key="7">
    <source>
        <dbReference type="PIRSR" id="PIRSR600821-50"/>
    </source>
</evidence>
<evidence type="ECO:0000256" key="6">
    <source>
        <dbReference type="HAMAP-Rule" id="MF_01201"/>
    </source>
</evidence>
<dbReference type="HAMAP" id="MF_01201">
    <property type="entry name" value="Ala_racemase"/>
    <property type="match status" value="1"/>
</dbReference>
<feature type="transmembrane region" description="Helical" evidence="9">
    <location>
        <begin position="277"/>
        <end position="297"/>
    </location>
</feature>
<protein>
    <recommendedName>
        <fullName evidence="6">Alanine racemase</fullName>
        <ecNumber evidence="6">5.1.1.1</ecNumber>
    </recommendedName>
</protein>
<dbReference type="GO" id="GO:0005829">
    <property type="term" value="C:cytosol"/>
    <property type="evidence" value="ECO:0007669"/>
    <property type="project" value="TreeGrafter"/>
</dbReference>
<evidence type="ECO:0000256" key="2">
    <source>
        <dbReference type="ARBA" id="ARBA00004370"/>
    </source>
</evidence>
<evidence type="ECO:0000256" key="5">
    <source>
        <dbReference type="ARBA" id="ARBA00023235"/>
    </source>
</evidence>
<dbReference type="GO" id="GO:0016747">
    <property type="term" value="F:acyltransferase activity, transferring groups other than amino-acyl groups"/>
    <property type="evidence" value="ECO:0007669"/>
    <property type="project" value="InterPro"/>
</dbReference>
<evidence type="ECO:0000259" key="10">
    <source>
        <dbReference type="SMART" id="SM01005"/>
    </source>
</evidence>
<keyword evidence="12" id="KW-1185">Reference proteome</keyword>
<sequence length="711" mass="80715">MGQLKNTGALDIFRVIAAFLVVAIHTSPLYTMNETADFVLTRIIGRIAVPFFIMVTGYFLYTSIARRDKAYIKGFVLKIGAIYLISMILFLPINFYSGYMEENLLWGNLIKDILFDGTFYHLWYLPAMILGVLLVTSGIQRFGFTMSFLVAILLYGMGLLGDSYYGLVQQTHILTTFYDVIFTLFDYTRNGLFFVPIYLLLGMVISKSNKRISTKHIVIGLVVSSVFLLIEGLLLNSLSWQRHDSMYILLVPCMYFLFLFLLQLPGKNTKTLRNLSLIIYLIHPWMIVLVRGFAKVIHQEQLFINNNFIHYLTVSFLSFLAAWIVTYFLPKGRKRKIDLSPDNRAWVEIDLAALRHNAKELQRILPNHCQLMPVVKANAYGHGDVAIARELMRAGLKMFAIATLAEGVRLRQYGIKGDILILGYTNPKELASLEKYNLIQTVVDFPYARTLNEYPKKVRVHIKIDTGMHRLGVNVENLAEIEKVFECKNLKVEGMFSHLSVSDSLVEEDVEFTQKQIQQFYQMIDSLKAKGYDTGKLHIQASYGILNYPDLACDYARAGIALYGVLSADDKVRANVHLKPVLALKARIALIKEIQPGEVISYGRQFTAKSKMKIATVTIGYADGIPRRLYENNAYVILHSKTAPIIGRICMDQLMIDVSHIHEVKNNDVVTIIGVDGTEQIRCEDIARQCGTITNDILSGLGPRLDYVYLH</sequence>
<dbReference type="GO" id="GO:0030632">
    <property type="term" value="P:D-alanine biosynthetic process"/>
    <property type="evidence" value="ECO:0007669"/>
    <property type="project" value="UniProtKB-UniRule"/>
</dbReference>
<evidence type="ECO:0000256" key="9">
    <source>
        <dbReference type="SAM" id="Phobius"/>
    </source>
</evidence>
<dbReference type="UniPathway" id="UPA00042">
    <property type="reaction ID" value="UER00497"/>
</dbReference>
<dbReference type="PANTHER" id="PTHR30511">
    <property type="entry name" value="ALANINE RACEMASE"/>
    <property type="match status" value="1"/>
</dbReference>
<reference evidence="11 12" key="1">
    <citation type="submission" date="2020-08" db="EMBL/GenBank/DDBJ databases">
        <title>Genomic Encyclopedia of Type Strains, Phase IV (KMG-IV): sequencing the most valuable type-strain genomes for metagenomic binning, comparative biology and taxonomic classification.</title>
        <authorList>
            <person name="Goeker M."/>
        </authorList>
    </citation>
    <scope>NUCLEOTIDE SEQUENCE [LARGE SCALE GENOMIC DNA]</scope>
    <source>
        <strain evidence="11 12">DSM 19612</strain>
    </source>
</reference>
<evidence type="ECO:0000256" key="3">
    <source>
        <dbReference type="ARBA" id="ARBA00007400"/>
    </source>
</evidence>
<dbReference type="NCBIfam" id="NF033131">
    <property type="entry name" value="vanT-G-Cterm"/>
    <property type="match status" value="1"/>
</dbReference>
<feature type="transmembrane region" description="Helical" evidence="9">
    <location>
        <begin position="43"/>
        <end position="63"/>
    </location>
</feature>
<comment type="caution">
    <text evidence="11">The sequence shown here is derived from an EMBL/GenBank/DDBJ whole genome shotgun (WGS) entry which is preliminary data.</text>
</comment>
<keyword evidence="9" id="KW-0472">Membrane</keyword>
<dbReference type="SMART" id="SM01005">
    <property type="entry name" value="Ala_racemase_C"/>
    <property type="match status" value="1"/>
</dbReference>
<dbReference type="InterPro" id="IPR020622">
    <property type="entry name" value="Ala_racemase_pyridoxalP-BS"/>
</dbReference>
<feature type="active site" description="Proton acceptor; specific for D-alanine" evidence="6">
    <location>
        <position position="376"/>
    </location>
</feature>
<dbReference type="NCBIfam" id="TIGR00492">
    <property type="entry name" value="alr"/>
    <property type="match status" value="1"/>
</dbReference>
<dbReference type="PANTHER" id="PTHR30511:SF0">
    <property type="entry name" value="ALANINE RACEMASE, CATABOLIC-RELATED"/>
    <property type="match status" value="1"/>
</dbReference>
<evidence type="ECO:0000313" key="12">
    <source>
        <dbReference type="Proteomes" id="UP000581688"/>
    </source>
</evidence>
<accession>A0A841PXY4</accession>
<feature type="transmembrane region" description="Helical" evidence="9">
    <location>
        <begin position="148"/>
        <end position="167"/>
    </location>
</feature>
<comment type="pathway">
    <text evidence="6">Amino-acid biosynthesis; D-alanine biosynthesis; D-alanine from L-alanine: step 1/1.</text>
</comment>
<dbReference type="InterPro" id="IPR009006">
    <property type="entry name" value="Ala_racemase/Decarboxylase_C"/>
</dbReference>
<feature type="modified residue" description="N6-(pyridoxal phosphate)lysine" evidence="6 7">
    <location>
        <position position="376"/>
    </location>
</feature>
<comment type="cofactor">
    <cofactor evidence="1 6 7">
        <name>pyridoxal 5'-phosphate</name>
        <dbReference type="ChEBI" id="CHEBI:597326"/>
    </cofactor>
</comment>
<feature type="binding site" evidence="6 8">
    <location>
        <position position="470"/>
    </location>
    <ligand>
        <name>substrate</name>
    </ligand>
</feature>
<feature type="active site" description="Proton acceptor; specific for L-alanine" evidence="6">
    <location>
        <position position="602"/>
    </location>
</feature>
<comment type="subcellular location">
    <subcellularLocation>
        <location evidence="2">Membrane</location>
    </subcellularLocation>
</comment>